<accession>A0A0D2YHJ8</accession>
<evidence type="ECO:0000313" key="2">
    <source>
        <dbReference type="Proteomes" id="UP000002489"/>
    </source>
</evidence>
<protein>
    <submittedName>
        <fullName evidence="1">Uncharacterized protein</fullName>
    </submittedName>
</protein>
<proteinExistence type="predicted"/>
<dbReference type="EnsemblFungi" id="FOXG_15794T0">
    <property type="protein sequence ID" value="FOXG_15794P0"/>
    <property type="gene ID" value="FOXG_15794"/>
</dbReference>
<dbReference type="VEuPathDB" id="FungiDB:FOXG_15794"/>
<name>A0A0D2YHJ8_FUSOF</name>
<organism evidence="1 2">
    <name type="scientific">Fusarium oxysporum (strain Fo5176)</name>
    <name type="common">Fusarium vascular wilt</name>
    <dbReference type="NCBI Taxonomy" id="660025"/>
    <lineage>
        <taxon>Eukaryota</taxon>
        <taxon>Fungi</taxon>
        <taxon>Dikarya</taxon>
        <taxon>Ascomycota</taxon>
        <taxon>Pezizomycotina</taxon>
        <taxon>Sordariomycetes</taxon>
        <taxon>Hypocreomycetidae</taxon>
        <taxon>Hypocreales</taxon>
        <taxon>Nectriaceae</taxon>
        <taxon>Fusarium</taxon>
        <taxon>Fusarium oxysporum species complex</taxon>
    </lineage>
</organism>
<reference evidence="1" key="2">
    <citation type="submission" date="2025-08" db="UniProtKB">
        <authorList>
            <consortium name="EnsemblFungi"/>
        </authorList>
    </citation>
    <scope>IDENTIFICATION</scope>
    <source>
        <strain evidence="1">4287 / CBS 123668 / FGSC 9935 / NRRL 34936</strain>
    </source>
</reference>
<dbReference type="Proteomes" id="UP000002489">
    <property type="component" value="Unassembled WGS sequence"/>
</dbReference>
<evidence type="ECO:0000313" key="1">
    <source>
        <dbReference type="EnsemblFungi" id="FOXG_15794P0"/>
    </source>
</evidence>
<dbReference type="AlphaFoldDB" id="A0A0D2YHJ8"/>
<reference evidence="2" key="1">
    <citation type="journal article" date="2012" name="Mol. Plant Microbe Interact.">
        <title>A highly conserved effector in Fusarium oxysporum is required for full virulence on Arabidopsis.</title>
        <authorList>
            <person name="Thatcher L.F."/>
            <person name="Gardiner D.M."/>
            <person name="Kazan K."/>
            <person name="Manners J."/>
        </authorList>
    </citation>
    <scope>NUCLEOTIDE SEQUENCE [LARGE SCALE GENOMIC DNA]</scope>
    <source>
        <strain evidence="2">Fo5176</strain>
    </source>
</reference>
<sequence length="131" mass="13996">MKFTIILSITSLLGLGQSAAIHMSRNPSTSLSTRQDPAWSFSVYQSSERCTGARDTYSGDGTQECTQGIRNGSFGSYTTGEISDKCSVYIYNNDNCDDGGIIDILTSADPEGCLQPQLEVTGVASFRAQCG</sequence>
<gene>
    <name evidence="1" type="primary">28956803</name>
</gene>